<evidence type="ECO:0000256" key="4">
    <source>
        <dbReference type="RuleBase" id="RU004508"/>
    </source>
</evidence>
<dbReference type="InterPro" id="IPR015422">
    <property type="entry name" value="PyrdxlP-dep_Trfase_small"/>
</dbReference>
<dbReference type="AlphaFoldDB" id="A0A7S9WYS6"/>
<dbReference type="PANTHER" id="PTHR30244">
    <property type="entry name" value="TRANSAMINASE"/>
    <property type="match status" value="1"/>
</dbReference>
<dbReference type="Pfam" id="PF01041">
    <property type="entry name" value="DegT_DnrJ_EryC1"/>
    <property type="match status" value="2"/>
</dbReference>
<dbReference type="RefSeq" id="WP_107847484.1">
    <property type="nucleotide sequence ID" value="NZ_CP049263.1"/>
</dbReference>
<accession>A0A7S9WYS6</accession>
<dbReference type="InterPro" id="IPR015421">
    <property type="entry name" value="PyrdxlP-dep_Trfase_major"/>
</dbReference>
<dbReference type="GO" id="GO:0000271">
    <property type="term" value="P:polysaccharide biosynthetic process"/>
    <property type="evidence" value="ECO:0007669"/>
    <property type="project" value="TreeGrafter"/>
</dbReference>
<evidence type="ECO:0000256" key="1">
    <source>
        <dbReference type="ARBA" id="ARBA00037999"/>
    </source>
</evidence>
<dbReference type="Gene3D" id="3.90.1150.10">
    <property type="entry name" value="Aspartate Aminotransferase, domain 1"/>
    <property type="match status" value="1"/>
</dbReference>
<reference evidence="5 6" key="1">
    <citation type="journal article" date="2018" name="Emerg. Microbes Infect.">
        <title>Genomic analysis of oral Campylobacter concisus strains identified a potential bacterial molecular marker associated with active Crohn's disease.</title>
        <authorList>
            <person name="Liu F."/>
            <person name="Ma R."/>
            <person name="Tay C.Y.A."/>
            <person name="Octavia S."/>
            <person name="Lan R."/>
            <person name="Chung H.K.L."/>
            <person name="Riordan S.M."/>
            <person name="Grimm M.C."/>
            <person name="Leong R.W."/>
            <person name="Tanaka M.M."/>
            <person name="Connor S."/>
            <person name="Zhang L."/>
        </authorList>
    </citation>
    <scope>NUCLEOTIDE SEQUENCE [LARGE SCALE GENOMIC DNA]</scope>
    <source>
        <strain evidence="5 6">H16O-S1</strain>
    </source>
</reference>
<reference evidence="5 6" key="2">
    <citation type="journal article" date="2020" name="Microb. Genom.">
        <title>Analysis of complete Campylobacter concisus genomes identifies genomospecies features, secretion systems and novel plasmids and their association with severe ulcerative colitis.</title>
        <authorList>
            <person name="Liu F."/>
            <person name="Chen S."/>
            <person name="Luu L.D.W."/>
            <person name="Lee S.A."/>
            <person name="Tay A.C.Y."/>
            <person name="Wu R."/>
            <person name="Riordan S.M."/>
            <person name="Lan R."/>
            <person name="Liu L."/>
            <person name="Zhang L."/>
        </authorList>
    </citation>
    <scope>NUCLEOTIDE SEQUENCE [LARGE SCALE GENOMIC DNA]</scope>
    <source>
        <strain evidence="5 6">H16O-S1</strain>
    </source>
</reference>
<keyword evidence="5" id="KW-0032">Aminotransferase</keyword>
<sequence>MKRNIPITKTIFDKDEELAIIEPLRSGWVVQGPNVSKFQDKFANFTNSRFAYATSNCTTALHLGLVAMGIKKGDKVIVPSFTFVASANAVEYTGAEVVFCDIDLRTFNIDETRLENLIKNDKNIKAIMPVNLFGLCANMPAIMQIAKKYNLKVIEDSACGFDGWIEDRHSGTFGDCGCFSFHPRKSISTGEGGMLITNDEKIAGLVSMLKDHGASKSDLQRHIEKGGSLLPNFDILGYNYRMTDIQGALGSCQMDKKERIMNGRRRIAKKYDDALKSEVVNNKKLSEILIPPYIPNGYKHGYQSYVCLFTDGVDLTELNKDIIDNINQKRNNLMQILEENGIATRQGTHAVHTLGYYKVKNNFKDEDFLNSYAADRLTISLPMYADMSDEEFQYVIDHIKKALA</sequence>
<gene>
    <name evidence="5" type="ORF">CVS89_07825</name>
</gene>
<name>A0A7S9WYS6_9BACT</name>
<dbReference type="GO" id="GO:0030170">
    <property type="term" value="F:pyridoxal phosphate binding"/>
    <property type="evidence" value="ECO:0007669"/>
    <property type="project" value="TreeGrafter"/>
</dbReference>
<dbReference type="PANTHER" id="PTHR30244:SF34">
    <property type="entry name" value="DTDP-4-AMINO-4,6-DIDEOXYGALACTOSE TRANSAMINASE"/>
    <property type="match status" value="1"/>
</dbReference>
<proteinExistence type="inferred from homology"/>
<evidence type="ECO:0000256" key="3">
    <source>
        <dbReference type="PIRSR" id="PIRSR000390-2"/>
    </source>
</evidence>
<keyword evidence="3 4" id="KW-0663">Pyridoxal phosphate</keyword>
<dbReference type="Gene3D" id="3.40.640.10">
    <property type="entry name" value="Type I PLP-dependent aspartate aminotransferase-like (Major domain)"/>
    <property type="match status" value="1"/>
</dbReference>
<dbReference type="PIRSF" id="PIRSF000390">
    <property type="entry name" value="PLP_StrS"/>
    <property type="match status" value="1"/>
</dbReference>
<evidence type="ECO:0000256" key="2">
    <source>
        <dbReference type="PIRSR" id="PIRSR000390-1"/>
    </source>
</evidence>
<evidence type="ECO:0000313" key="5">
    <source>
        <dbReference type="EMBL" id="QPH98150.1"/>
    </source>
</evidence>
<comment type="similarity">
    <text evidence="1 4">Belongs to the DegT/DnrJ/EryC1 family.</text>
</comment>
<feature type="modified residue" description="N6-(pyridoxal phosphate)lysine" evidence="3">
    <location>
        <position position="185"/>
    </location>
</feature>
<dbReference type="InterPro" id="IPR015424">
    <property type="entry name" value="PyrdxlP-dep_Trfase"/>
</dbReference>
<dbReference type="GO" id="GO:0008483">
    <property type="term" value="F:transaminase activity"/>
    <property type="evidence" value="ECO:0007669"/>
    <property type="project" value="UniProtKB-KW"/>
</dbReference>
<dbReference type="Proteomes" id="UP000594571">
    <property type="component" value="Chromosome"/>
</dbReference>
<dbReference type="InterPro" id="IPR000653">
    <property type="entry name" value="DegT/StrS_aminotransferase"/>
</dbReference>
<dbReference type="CDD" id="cd00616">
    <property type="entry name" value="AHBA_syn"/>
    <property type="match status" value="1"/>
</dbReference>
<feature type="active site" description="Proton acceptor" evidence="2">
    <location>
        <position position="185"/>
    </location>
</feature>
<keyword evidence="5" id="KW-0808">Transferase</keyword>
<evidence type="ECO:0000313" key="6">
    <source>
        <dbReference type="Proteomes" id="UP000594571"/>
    </source>
</evidence>
<organism evidence="5 6">
    <name type="scientific">Campylobacter concisus</name>
    <dbReference type="NCBI Taxonomy" id="199"/>
    <lineage>
        <taxon>Bacteria</taxon>
        <taxon>Pseudomonadati</taxon>
        <taxon>Campylobacterota</taxon>
        <taxon>Epsilonproteobacteria</taxon>
        <taxon>Campylobacterales</taxon>
        <taxon>Campylobacteraceae</taxon>
        <taxon>Campylobacter</taxon>
    </lineage>
</organism>
<protein>
    <submittedName>
        <fullName evidence="5">DegT/DnrJ/EryC1/StrS family aminotransferase</fullName>
    </submittedName>
</protein>
<dbReference type="EMBL" id="CP049263">
    <property type="protein sequence ID" value="QPH98150.1"/>
    <property type="molecule type" value="Genomic_DNA"/>
</dbReference>
<dbReference type="SUPFAM" id="SSF53383">
    <property type="entry name" value="PLP-dependent transferases"/>
    <property type="match status" value="1"/>
</dbReference>